<keyword evidence="1" id="KW-1133">Transmembrane helix</keyword>
<keyword evidence="1" id="KW-0812">Transmembrane</keyword>
<dbReference type="AlphaFoldDB" id="A0A8J3DYK7"/>
<gene>
    <name evidence="4" type="ORF">GCM10011391_31050</name>
</gene>
<organism evidence="4 5">
    <name type="scientific">Pullulanibacillus camelliae</name>
    <dbReference type="NCBI Taxonomy" id="1707096"/>
    <lineage>
        <taxon>Bacteria</taxon>
        <taxon>Bacillati</taxon>
        <taxon>Bacillota</taxon>
        <taxon>Bacilli</taxon>
        <taxon>Bacillales</taxon>
        <taxon>Sporolactobacillaceae</taxon>
        <taxon>Pullulanibacillus</taxon>
    </lineage>
</organism>
<feature type="domain" description="YncI copper-binding" evidence="3">
    <location>
        <begin position="25"/>
        <end position="145"/>
    </location>
</feature>
<dbReference type="Proteomes" id="UP000628775">
    <property type="component" value="Unassembled WGS sequence"/>
</dbReference>
<reference evidence="4" key="2">
    <citation type="submission" date="2020-09" db="EMBL/GenBank/DDBJ databases">
        <authorList>
            <person name="Sun Q."/>
            <person name="Zhou Y."/>
        </authorList>
    </citation>
    <scope>NUCLEOTIDE SEQUENCE</scope>
    <source>
        <strain evidence="4">CGMCC 1.15371</strain>
    </source>
</reference>
<protein>
    <recommendedName>
        <fullName evidence="3">YncI copper-binding domain-containing protein</fullName>
    </recommendedName>
</protein>
<keyword evidence="5" id="KW-1185">Reference proteome</keyword>
<keyword evidence="2" id="KW-0732">Signal</keyword>
<evidence type="ECO:0000256" key="2">
    <source>
        <dbReference type="SAM" id="SignalP"/>
    </source>
</evidence>
<dbReference type="Gene3D" id="2.60.40.2230">
    <property type="entry name" value="Uncharacterised protein YcnI-like PF07987, DUF1775"/>
    <property type="match status" value="1"/>
</dbReference>
<dbReference type="EMBL" id="BMIR01000017">
    <property type="protein sequence ID" value="GGE50061.1"/>
    <property type="molecule type" value="Genomic_DNA"/>
</dbReference>
<dbReference type="CDD" id="cd08545">
    <property type="entry name" value="YcnI_like"/>
    <property type="match status" value="1"/>
</dbReference>
<reference evidence="4" key="1">
    <citation type="journal article" date="2014" name="Int. J. Syst. Evol. Microbiol.">
        <title>Complete genome sequence of Corynebacterium casei LMG S-19264T (=DSM 44701T), isolated from a smear-ripened cheese.</title>
        <authorList>
            <consortium name="US DOE Joint Genome Institute (JGI-PGF)"/>
            <person name="Walter F."/>
            <person name="Albersmeier A."/>
            <person name="Kalinowski J."/>
            <person name="Ruckert C."/>
        </authorList>
    </citation>
    <scope>NUCLEOTIDE SEQUENCE</scope>
    <source>
        <strain evidence="4">CGMCC 1.15371</strain>
    </source>
</reference>
<evidence type="ECO:0000256" key="1">
    <source>
        <dbReference type="SAM" id="Phobius"/>
    </source>
</evidence>
<proteinExistence type="predicted"/>
<dbReference type="InterPro" id="IPR038507">
    <property type="entry name" value="YcnI-like_sf"/>
</dbReference>
<dbReference type="Pfam" id="PF07987">
    <property type="entry name" value="DUF1775"/>
    <property type="match status" value="1"/>
</dbReference>
<evidence type="ECO:0000313" key="5">
    <source>
        <dbReference type="Proteomes" id="UP000628775"/>
    </source>
</evidence>
<feature type="chain" id="PRO_5035184209" description="YncI copper-binding domain-containing protein" evidence="2">
    <location>
        <begin position="25"/>
        <end position="196"/>
    </location>
</feature>
<dbReference type="InterPro" id="IPR012533">
    <property type="entry name" value="YcnI-copper_dom"/>
</dbReference>
<name>A0A8J3DYK7_9BACL</name>
<evidence type="ECO:0000259" key="3">
    <source>
        <dbReference type="Pfam" id="PF07987"/>
    </source>
</evidence>
<comment type="caution">
    <text evidence="4">The sequence shown here is derived from an EMBL/GenBank/DDBJ whole genome shotgun (WGS) entry which is preliminary data.</text>
</comment>
<keyword evidence="1" id="KW-0472">Membrane</keyword>
<sequence length="196" mass="21680">MKKWLTMIPAVVLSIFIFSSIASAHVKVHPFEVTGDSYQEFTVSVPTEKDIPTTKIRLVVPNSVDVSSFKPKSGWDYTTKKNKDGKITEITWTTKGKGLLPNQFDEFDIMAHVAKNAKEIRWKAYQTYSDGSIVKWIGPEDSENPASITKVVAGDATDTSATDDKSSGQNWGLYLSIISIVLGIIAIIIALVKRKK</sequence>
<dbReference type="RefSeq" id="WP_188696269.1">
    <property type="nucleotide sequence ID" value="NZ_BMIR01000017.1"/>
</dbReference>
<evidence type="ECO:0000313" key="4">
    <source>
        <dbReference type="EMBL" id="GGE50061.1"/>
    </source>
</evidence>
<feature type="transmembrane region" description="Helical" evidence="1">
    <location>
        <begin position="171"/>
        <end position="192"/>
    </location>
</feature>
<feature type="signal peptide" evidence="2">
    <location>
        <begin position="1"/>
        <end position="24"/>
    </location>
</feature>
<accession>A0A8J3DYK7</accession>